<dbReference type="Gene3D" id="4.10.240.10">
    <property type="entry name" value="Zn(2)-C6 fungal-type DNA-binding domain"/>
    <property type="match status" value="1"/>
</dbReference>
<dbReference type="AlphaFoldDB" id="A0A0C9Z5T9"/>
<dbReference type="CDD" id="cd00067">
    <property type="entry name" value="GAL4"/>
    <property type="match status" value="1"/>
</dbReference>
<evidence type="ECO:0000313" key="6">
    <source>
        <dbReference type="EMBL" id="KIK21479.1"/>
    </source>
</evidence>
<dbReference type="GO" id="GO:0000981">
    <property type="term" value="F:DNA-binding transcription factor activity, RNA polymerase II-specific"/>
    <property type="evidence" value="ECO:0007669"/>
    <property type="project" value="InterPro"/>
</dbReference>
<evidence type="ECO:0000313" key="7">
    <source>
        <dbReference type="Proteomes" id="UP000054018"/>
    </source>
</evidence>
<dbReference type="Pfam" id="PF04082">
    <property type="entry name" value="Fungal_trans"/>
    <property type="match status" value="1"/>
</dbReference>
<evidence type="ECO:0000256" key="3">
    <source>
        <dbReference type="SAM" id="MobiDB-lite"/>
    </source>
</evidence>
<feature type="domain" description="Zn(2)-C6 fungal-type" evidence="4">
    <location>
        <begin position="22"/>
        <end position="67"/>
    </location>
</feature>
<dbReference type="PANTHER" id="PTHR46910">
    <property type="entry name" value="TRANSCRIPTION FACTOR PDR1"/>
    <property type="match status" value="1"/>
</dbReference>
<protein>
    <submittedName>
        <fullName evidence="6">Unplaced genomic scaffold scaffold_67, whole genome shotgun sequence</fullName>
    </submittedName>
</protein>
<gene>
    <name evidence="6" type="ORF">PISMIDRAFT_29865</name>
</gene>
<dbReference type="InterPro" id="IPR050987">
    <property type="entry name" value="AtrR-like"/>
</dbReference>
<dbReference type="InterPro" id="IPR007219">
    <property type="entry name" value="XnlR_reg_dom"/>
</dbReference>
<keyword evidence="7" id="KW-1185">Reference proteome</keyword>
<keyword evidence="2" id="KW-0539">Nucleus</keyword>
<proteinExistence type="predicted"/>
<organism evidence="6 7">
    <name type="scientific">Pisolithus microcarpus 441</name>
    <dbReference type="NCBI Taxonomy" id="765257"/>
    <lineage>
        <taxon>Eukaryota</taxon>
        <taxon>Fungi</taxon>
        <taxon>Dikarya</taxon>
        <taxon>Basidiomycota</taxon>
        <taxon>Agaricomycotina</taxon>
        <taxon>Agaricomycetes</taxon>
        <taxon>Agaricomycetidae</taxon>
        <taxon>Boletales</taxon>
        <taxon>Sclerodermatineae</taxon>
        <taxon>Pisolithaceae</taxon>
        <taxon>Pisolithus</taxon>
    </lineage>
</organism>
<accession>A0A0C9Z5T9</accession>
<reference evidence="6 7" key="1">
    <citation type="submission" date="2014-04" db="EMBL/GenBank/DDBJ databases">
        <authorList>
            <consortium name="DOE Joint Genome Institute"/>
            <person name="Kuo A."/>
            <person name="Kohler A."/>
            <person name="Costa M.D."/>
            <person name="Nagy L.G."/>
            <person name="Floudas D."/>
            <person name="Copeland A."/>
            <person name="Barry K.W."/>
            <person name="Cichocki N."/>
            <person name="Veneault-Fourrey C."/>
            <person name="LaButti K."/>
            <person name="Lindquist E.A."/>
            <person name="Lipzen A."/>
            <person name="Lundell T."/>
            <person name="Morin E."/>
            <person name="Murat C."/>
            <person name="Sun H."/>
            <person name="Tunlid A."/>
            <person name="Henrissat B."/>
            <person name="Grigoriev I.V."/>
            <person name="Hibbett D.S."/>
            <person name="Martin F."/>
            <person name="Nordberg H.P."/>
            <person name="Cantor M.N."/>
            <person name="Hua S.X."/>
        </authorList>
    </citation>
    <scope>NUCLEOTIDE SEQUENCE [LARGE SCALE GENOMIC DNA]</scope>
    <source>
        <strain evidence="6 7">441</strain>
    </source>
</reference>
<feature type="domain" description="Xylanolytic transcriptional activator regulatory" evidence="5">
    <location>
        <begin position="354"/>
        <end position="427"/>
    </location>
</feature>
<feature type="region of interest" description="Disordered" evidence="3">
    <location>
        <begin position="748"/>
        <end position="784"/>
    </location>
</feature>
<dbReference type="GO" id="GO:0006351">
    <property type="term" value="P:DNA-templated transcription"/>
    <property type="evidence" value="ECO:0007669"/>
    <property type="project" value="InterPro"/>
</dbReference>
<dbReference type="InterPro" id="IPR001138">
    <property type="entry name" value="Zn2Cys6_DnaBD"/>
</dbReference>
<feature type="region of interest" description="Disordered" evidence="3">
    <location>
        <begin position="830"/>
        <end position="878"/>
    </location>
</feature>
<dbReference type="InterPro" id="IPR036864">
    <property type="entry name" value="Zn2-C6_fun-type_DNA-bd_sf"/>
</dbReference>
<reference evidence="7" key="2">
    <citation type="submission" date="2015-01" db="EMBL/GenBank/DDBJ databases">
        <title>Evolutionary Origins and Diversification of the Mycorrhizal Mutualists.</title>
        <authorList>
            <consortium name="DOE Joint Genome Institute"/>
            <consortium name="Mycorrhizal Genomics Consortium"/>
            <person name="Kohler A."/>
            <person name="Kuo A."/>
            <person name="Nagy L.G."/>
            <person name="Floudas D."/>
            <person name="Copeland A."/>
            <person name="Barry K.W."/>
            <person name="Cichocki N."/>
            <person name="Veneault-Fourrey C."/>
            <person name="LaButti K."/>
            <person name="Lindquist E.A."/>
            <person name="Lipzen A."/>
            <person name="Lundell T."/>
            <person name="Morin E."/>
            <person name="Murat C."/>
            <person name="Riley R."/>
            <person name="Ohm R."/>
            <person name="Sun H."/>
            <person name="Tunlid A."/>
            <person name="Henrissat B."/>
            <person name="Grigoriev I.V."/>
            <person name="Hibbett D.S."/>
            <person name="Martin F."/>
        </authorList>
    </citation>
    <scope>NUCLEOTIDE SEQUENCE [LARGE SCALE GENOMIC DNA]</scope>
    <source>
        <strain evidence="7">441</strain>
    </source>
</reference>
<feature type="compositionally biased region" description="Low complexity" evidence="3">
    <location>
        <begin position="671"/>
        <end position="691"/>
    </location>
</feature>
<dbReference type="PANTHER" id="PTHR46910:SF38">
    <property type="entry name" value="ZN(2)-C6 FUNGAL-TYPE DOMAIN-CONTAINING PROTEIN"/>
    <property type="match status" value="1"/>
</dbReference>
<dbReference type="OrthoDB" id="4456959at2759"/>
<evidence type="ECO:0000259" key="5">
    <source>
        <dbReference type="SMART" id="SM00906"/>
    </source>
</evidence>
<evidence type="ECO:0000256" key="1">
    <source>
        <dbReference type="ARBA" id="ARBA00022723"/>
    </source>
</evidence>
<name>A0A0C9Z5T9_9AGAM</name>
<feature type="region of interest" description="Disordered" evidence="3">
    <location>
        <begin position="1"/>
        <end position="25"/>
    </location>
</feature>
<dbReference type="STRING" id="765257.A0A0C9Z5T9"/>
<feature type="region of interest" description="Disordered" evidence="3">
    <location>
        <begin position="651"/>
        <end position="722"/>
    </location>
</feature>
<dbReference type="GO" id="GO:0003677">
    <property type="term" value="F:DNA binding"/>
    <property type="evidence" value="ECO:0007669"/>
    <property type="project" value="InterPro"/>
</dbReference>
<dbReference type="SMART" id="SM00066">
    <property type="entry name" value="GAL4"/>
    <property type="match status" value="1"/>
</dbReference>
<dbReference type="GO" id="GO:0008270">
    <property type="term" value="F:zinc ion binding"/>
    <property type="evidence" value="ECO:0007669"/>
    <property type="project" value="InterPro"/>
</dbReference>
<keyword evidence="1" id="KW-0479">Metal-binding</keyword>
<dbReference type="SMART" id="SM00906">
    <property type="entry name" value="Fungal_trans"/>
    <property type="match status" value="1"/>
</dbReference>
<dbReference type="EMBL" id="KN833751">
    <property type="protein sequence ID" value="KIK21479.1"/>
    <property type="molecule type" value="Genomic_DNA"/>
</dbReference>
<dbReference type="CDD" id="cd12148">
    <property type="entry name" value="fungal_TF_MHR"/>
    <property type="match status" value="1"/>
</dbReference>
<dbReference type="Proteomes" id="UP000054018">
    <property type="component" value="Unassembled WGS sequence"/>
</dbReference>
<sequence length="935" mass="104389">MSSQEEDYNDSGNPTLPESKKRRVQRACDTCRRKKSDGSQMPGNKCSNCIACSLECTYLEAARKRGPPKGFVCLPTHSLTRLTSFVFSYVENLENRLEKMEKLLQKVCPDADFTQELGGGRIDRESWTKGITPTNNSSALVTEASIEDFVQEDHEDSITSTLGEKFASLTVNPTFKRYFGKSSGPMLVQKAIDLKKEYNGGDFTGTDRPRQVLRPEFQTINPWEERAMSMADPELEFPEDDLGLALVDLYFAHMNHLLPLLHRPTFERKLRDRHHLRNHAFGSVYLLVCANGARYSDDPRVFLEGDFSHSAGWKYFEQVPVIRKTLLAPPALEDLQVYCLSSIYLQGTSAPQACWTIVGIGIRLAQDVGAHRRKVYNTSLTVEGELWKRAFWVLVTLDRVTSVSLGRPCAIQEEDFDIDLPVECDDEYWEHPDPELAFRQPESKPCTLSFFINYLKLYHIQAFALRTIYSISKHKVVFGCKGPQWEERVVAELDSALNKWVDAVPDHLRWDPNRDVSTPFFTQSCVLYASYYQLQILIHRPFIPSPRRPSLLSFPSLAICTNAARSCSHVLDTYNRRSTVPLPYLTMSAFTAGIVLLLNIWGGKRSGLSTDPVKEMADVHRCMAFLKMCEKRWHSAGRLWDVLFELASVGDLPPPQPSPTGGVKRERDSDSASPSSTHSSARASPSSTHSSARSHDGPRVIAGSRRVHRTGSPTSRHYPVPITNLPVYSNDLGRLPIHGHVNFSTPSLHTQAPHCHPDSSTGLWYPQHPTHHHTPPEHHVGSAEHLSAQPRVLGANPYPPTLPSHGRPTSYPMNEHLYCDATGGFTYDAQHHPSPPSGFYEGDGSGGDSASGYQVDFDTSNIHNPQGHAQHRPSPLQPSILGQVVGGNAHHVVDQDTIAMWSTAPSGFEVSDWGMYINNVSGVVGTHAPTLRHGH</sequence>
<evidence type="ECO:0000256" key="2">
    <source>
        <dbReference type="ARBA" id="ARBA00023242"/>
    </source>
</evidence>
<dbReference type="HOGENOM" id="CLU_006019_2_0_1"/>
<dbReference type="SUPFAM" id="SSF57701">
    <property type="entry name" value="Zn2/Cys6 DNA-binding domain"/>
    <property type="match status" value="1"/>
</dbReference>
<evidence type="ECO:0000259" key="4">
    <source>
        <dbReference type="SMART" id="SM00066"/>
    </source>
</evidence>